<dbReference type="InterPro" id="IPR037401">
    <property type="entry name" value="SnoaL-like"/>
</dbReference>
<keyword evidence="3" id="KW-1185">Reference proteome</keyword>
<dbReference type="AlphaFoldDB" id="A0A919TJ43"/>
<sequence>MTGDNREFDAAVERHLAAVGGRDLDGYLATVHDDVSLVLLGGRIVVGKAAVGEFHREWFADPDWSWRLTPLHRATTGGTGAVLFAVDYHDLDQTGAPYTMRYLLGLTFARLDAGWLLLHDQNTPAPGGD</sequence>
<dbReference type="Pfam" id="PF12680">
    <property type="entry name" value="SnoaL_2"/>
    <property type="match status" value="1"/>
</dbReference>
<dbReference type="EMBL" id="BOQN01000092">
    <property type="protein sequence ID" value="GIM95395.1"/>
    <property type="molecule type" value="Genomic_DNA"/>
</dbReference>
<dbReference type="InterPro" id="IPR032710">
    <property type="entry name" value="NTF2-like_dom_sf"/>
</dbReference>
<dbReference type="RefSeq" id="WP_213011115.1">
    <property type="nucleotide sequence ID" value="NZ_BOQN01000092.1"/>
</dbReference>
<evidence type="ECO:0000313" key="2">
    <source>
        <dbReference type="EMBL" id="GIM95395.1"/>
    </source>
</evidence>
<organism evidence="2 3">
    <name type="scientific">Paractinoplanes toevensis</name>
    <dbReference type="NCBI Taxonomy" id="571911"/>
    <lineage>
        <taxon>Bacteria</taxon>
        <taxon>Bacillati</taxon>
        <taxon>Actinomycetota</taxon>
        <taxon>Actinomycetes</taxon>
        <taxon>Micromonosporales</taxon>
        <taxon>Micromonosporaceae</taxon>
        <taxon>Paractinoplanes</taxon>
    </lineage>
</organism>
<evidence type="ECO:0000313" key="3">
    <source>
        <dbReference type="Proteomes" id="UP000677082"/>
    </source>
</evidence>
<comment type="caution">
    <text evidence="2">The sequence shown here is derived from an EMBL/GenBank/DDBJ whole genome shotgun (WGS) entry which is preliminary data.</text>
</comment>
<dbReference type="Gene3D" id="3.10.450.50">
    <property type="match status" value="1"/>
</dbReference>
<evidence type="ECO:0000259" key="1">
    <source>
        <dbReference type="Pfam" id="PF12680"/>
    </source>
</evidence>
<reference evidence="2 3" key="1">
    <citation type="submission" date="2021-03" db="EMBL/GenBank/DDBJ databases">
        <title>Whole genome shotgun sequence of Actinoplanes toevensis NBRC 105298.</title>
        <authorList>
            <person name="Komaki H."/>
            <person name="Tamura T."/>
        </authorList>
    </citation>
    <scope>NUCLEOTIDE SEQUENCE [LARGE SCALE GENOMIC DNA]</scope>
    <source>
        <strain evidence="2 3">NBRC 105298</strain>
    </source>
</reference>
<protein>
    <recommendedName>
        <fullName evidence="1">SnoaL-like domain-containing protein</fullName>
    </recommendedName>
</protein>
<feature type="domain" description="SnoaL-like" evidence="1">
    <location>
        <begin position="12"/>
        <end position="108"/>
    </location>
</feature>
<dbReference type="SUPFAM" id="SSF54427">
    <property type="entry name" value="NTF2-like"/>
    <property type="match status" value="1"/>
</dbReference>
<proteinExistence type="predicted"/>
<dbReference type="Proteomes" id="UP000677082">
    <property type="component" value="Unassembled WGS sequence"/>
</dbReference>
<name>A0A919TJ43_9ACTN</name>
<accession>A0A919TJ43</accession>
<gene>
    <name evidence="2" type="ORF">Ato02nite_071880</name>
</gene>